<dbReference type="GO" id="GO:0090374">
    <property type="term" value="P:oligopeptide export from mitochondrion"/>
    <property type="evidence" value="ECO:0007669"/>
    <property type="project" value="TreeGrafter"/>
</dbReference>
<keyword evidence="3" id="KW-0406">Ion transport</keyword>
<organism evidence="4">
    <name type="scientific">Medioppia subpectinata</name>
    <dbReference type="NCBI Taxonomy" id="1979941"/>
    <lineage>
        <taxon>Eukaryota</taxon>
        <taxon>Metazoa</taxon>
        <taxon>Ecdysozoa</taxon>
        <taxon>Arthropoda</taxon>
        <taxon>Chelicerata</taxon>
        <taxon>Arachnida</taxon>
        <taxon>Acari</taxon>
        <taxon>Acariformes</taxon>
        <taxon>Sarcoptiformes</taxon>
        <taxon>Oribatida</taxon>
        <taxon>Brachypylina</taxon>
        <taxon>Oppioidea</taxon>
        <taxon>Oppiidae</taxon>
        <taxon>Medioppia</taxon>
    </lineage>
</organism>
<evidence type="ECO:0000313" key="4">
    <source>
        <dbReference type="EMBL" id="CAD7621583.1"/>
    </source>
</evidence>
<dbReference type="OrthoDB" id="6500128at2759"/>
<dbReference type="GO" id="GO:0015421">
    <property type="term" value="F:ABC-type oligopeptide transporter activity"/>
    <property type="evidence" value="ECO:0007669"/>
    <property type="project" value="TreeGrafter"/>
</dbReference>
<protein>
    <submittedName>
        <fullName evidence="4">Uncharacterized protein</fullName>
    </submittedName>
</protein>
<evidence type="ECO:0000313" key="5">
    <source>
        <dbReference type="Proteomes" id="UP000759131"/>
    </source>
</evidence>
<name>A0A7R9PUQ3_9ACAR</name>
<dbReference type="InterPro" id="IPR039421">
    <property type="entry name" value="Type_1_exporter"/>
</dbReference>
<dbReference type="GO" id="GO:0005743">
    <property type="term" value="C:mitochondrial inner membrane"/>
    <property type="evidence" value="ECO:0007669"/>
    <property type="project" value="TreeGrafter"/>
</dbReference>
<keyword evidence="5" id="KW-1185">Reference proteome</keyword>
<comment type="similarity">
    <text evidence="1">Belongs to the ABC transporter superfamily. ABCB family. Multidrug resistance exporter (TC 3.A.1.201) subfamily.</text>
</comment>
<dbReference type="GO" id="GO:0006811">
    <property type="term" value="P:monoatomic ion transport"/>
    <property type="evidence" value="ECO:0007669"/>
    <property type="project" value="UniProtKB-KW"/>
</dbReference>
<dbReference type="Gene3D" id="3.40.50.300">
    <property type="entry name" value="P-loop containing nucleotide triphosphate hydrolases"/>
    <property type="match status" value="1"/>
</dbReference>
<dbReference type="InterPro" id="IPR027417">
    <property type="entry name" value="P-loop_NTPase"/>
</dbReference>
<evidence type="ECO:0000256" key="3">
    <source>
        <dbReference type="ARBA" id="ARBA00023065"/>
    </source>
</evidence>
<dbReference type="Proteomes" id="UP000759131">
    <property type="component" value="Unassembled WGS sequence"/>
</dbReference>
<accession>A0A7R9PUQ3</accession>
<reference evidence="4" key="1">
    <citation type="submission" date="2020-11" db="EMBL/GenBank/DDBJ databases">
        <authorList>
            <person name="Tran Van P."/>
        </authorList>
    </citation>
    <scope>NUCLEOTIDE SEQUENCE</scope>
</reference>
<evidence type="ECO:0000256" key="2">
    <source>
        <dbReference type="ARBA" id="ARBA00022448"/>
    </source>
</evidence>
<keyword evidence="2" id="KW-0813">Transport</keyword>
<dbReference type="PANTHER" id="PTHR43394">
    <property type="entry name" value="ATP-DEPENDENT PERMEASE MDL1, MITOCHONDRIAL"/>
    <property type="match status" value="1"/>
</dbReference>
<dbReference type="EMBL" id="OC855244">
    <property type="protein sequence ID" value="CAD7621583.1"/>
    <property type="molecule type" value="Genomic_DNA"/>
</dbReference>
<dbReference type="AlphaFoldDB" id="A0A7R9PUQ3"/>
<evidence type="ECO:0000256" key="1">
    <source>
        <dbReference type="ARBA" id="ARBA00007577"/>
    </source>
</evidence>
<gene>
    <name evidence="4" type="ORF">OSB1V03_LOCUS2054</name>
</gene>
<sequence length="148" mass="16738">MSSPTVESFARVLYSNASSDQMVKHSVFIDVKHIFGASDELFQFVDFILFDKMVANVVHFELSNAKAGFQEALEKVMVNRTVQDVSSHNYLLSSVLVIAHRLSTIQNADTIVVISKGRIAEMGTHSQLIKDKRLYWNLIRQQFDTNDG</sequence>
<dbReference type="SUPFAM" id="SSF52540">
    <property type="entry name" value="P-loop containing nucleoside triphosphate hydrolases"/>
    <property type="match status" value="1"/>
</dbReference>
<dbReference type="EMBL" id="CAJPIZ010000669">
    <property type="protein sequence ID" value="CAG2102013.1"/>
    <property type="molecule type" value="Genomic_DNA"/>
</dbReference>
<dbReference type="PANTHER" id="PTHR43394:SF17">
    <property type="entry name" value="MITOCHONDRIAL POTASSIUM CHANNEL ATP-BINDING SUBUNIT"/>
    <property type="match status" value="1"/>
</dbReference>
<proteinExistence type="inferred from homology"/>